<feature type="compositionally biased region" description="Basic and acidic residues" evidence="1">
    <location>
        <begin position="1"/>
        <end position="33"/>
    </location>
</feature>
<keyword evidence="3" id="KW-1185">Reference proteome</keyword>
<accession>A0AAN7XX07</accession>
<protein>
    <submittedName>
        <fullName evidence="2">Uncharacterized protein</fullName>
    </submittedName>
</protein>
<feature type="region of interest" description="Disordered" evidence="1">
    <location>
        <begin position="1"/>
        <end position="51"/>
    </location>
</feature>
<dbReference type="EMBL" id="JAUZQC010000008">
    <property type="protein sequence ID" value="KAK5867550.1"/>
    <property type="molecule type" value="Genomic_DNA"/>
</dbReference>
<gene>
    <name evidence="2" type="ORF">PBY51_012026</name>
</gene>
<evidence type="ECO:0000313" key="3">
    <source>
        <dbReference type="Proteomes" id="UP001346869"/>
    </source>
</evidence>
<organism evidence="2 3">
    <name type="scientific">Eleginops maclovinus</name>
    <name type="common">Patagonian blennie</name>
    <name type="synonym">Eleginus maclovinus</name>
    <dbReference type="NCBI Taxonomy" id="56733"/>
    <lineage>
        <taxon>Eukaryota</taxon>
        <taxon>Metazoa</taxon>
        <taxon>Chordata</taxon>
        <taxon>Craniata</taxon>
        <taxon>Vertebrata</taxon>
        <taxon>Euteleostomi</taxon>
        <taxon>Actinopterygii</taxon>
        <taxon>Neopterygii</taxon>
        <taxon>Teleostei</taxon>
        <taxon>Neoteleostei</taxon>
        <taxon>Acanthomorphata</taxon>
        <taxon>Eupercaria</taxon>
        <taxon>Perciformes</taxon>
        <taxon>Notothenioidei</taxon>
        <taxon>Eleginopidae</taxon>
        <taxon>Eleginops</taxon>
    </lineage>
</organism>
<evidence type="ECO:0000313" key="2">
    <source>
        <dbReference type="EMBL" id="KAK5867550.1"/>
    </source>
</evidence>
<reference evidence="2 3" key="2">
    <citation type="journal article" date="2023" name="Mol. Biol. Evol.">
        <title>Genomics of Secondarily Temperate Adaptation in the Only Non-Antarctic Icefish.</title>
        <authorList>
            <person name="Rivera-Colon A.G."/>
            <person name="Rayamajhi N."/>
            <person name="Minhas B.F."/>
            <person name="Madrigal G."/>
            <person name="Bilyk K.T."/>
            <person name="Yoon V."/>
            <person name="Hune M."/>
            <person name="Gregory S."/>
            <person name="Cheng C.H.C."/>
            <person name="Catchen J.M."/>
        </authorList>
    </citation>
    <scope>NUCLEOTIDE SEQUENCE [LARGE SCALE GENOMIC DNA]</scope>
    <source>
        <strain evidence="2">JMC-PN-2008</strain>
    </source>
</reference>
<name>A0AAN7XX07_ELEMC</name>
<sequence length="69" mass="7950">MQRTRGREEEGVHKDESSREGNKGEEEVREQGHKASKGKTTRSQKDLRNDCETISFLSCERTPEVIRTT</sequence>
<proteinExistence type="predicted"/>
<evidence type="ECO:0000256" key="1">
    <source>
        <dbReference type="SAM" id="MobiDB-lite"/>
    </source>
</evidence>
<reference evidence="2 3" key="1">
    <citation type="journal article" date="2023" name="Genes (Basel)">
        <title>Chromosome-Level Genome Assembly and Circadian Gene Repertoire of the Patagonia Blennie Eleginops maclovinus-The Closest Ancestral Proxy of Antarctic Cryonotothenioids.</title>
        <authorList>
            <person name="Cheng C.C."/>
            <person name="Rivera-Colon A.G."/>
            <person name="Minhas B.F."/>
            <person name="Wilson L."/>
            <person name="Rayamajhi N."/>
            <person name="Vargas-Chacoff L."/>
            <person name="Catchen J.M."/>
        </authorList>
    </citation>
    <scope>NUCLEOTIDE SEQUENCE [LARGE SCALE GENOMIC DNA]</scope>
    <source>
        <strain evidence="2">JMC-PN-2008</strain>
    </source>
</reference>
<comment type="caution">
    <text evidence="2">The sequence shown here is derived from an EMBL/GenBank/DDBJ whole genome shotgun (WGS) entry which is preliminary data.</text>
</comment>
<dbReference type="Proteomes" id="UP001346869">
    <property type="component" value="Unassembled WGS sequence"/>
</dbReference>
<dbReference type="AlphaFoldDB" id="A0AAN7XX07"/>